<comment type="caution">
    <text evidence="1">The sequence shown here is derived from an EMBL/GenBank/DDBJ whole genome shotgun (WGS) entry which is preliminary data.</text>
</comment>
<dbReference type="AlphaFoldDB" id="A0A9P3PXH7"/>
<accession>A0A9P3PXH7</accession>
<proteinExistence type="predicted"/>
<name>A0A9P3PXH7_LYOSH</name>
<organism evidence="1 3">
    <name type="scientific">Lyophyllum shimeji</name>
    <name type="common">Hon-shimeji</name>
    <name type="synonym">Tricholoma shimeji</name>
    <dbReference type="NCBI Taxonomy" id="47721"/>
    <lineage>
        <taxon>Eukaryota</taxon>
        <taxon>Fungi</taxon>
        <taxon>Dikarya</taxon>
        <taxon>Basidiomycota</taxon>
        <taxon>Agaricomycotina</taxon>
        <taxon>Agaricomycetes</taxon>
        <taxon>Agaricomycetidae</taxon>
        <taxon>Agaricales</taxon>
        <taxon>Tricholomatineae</taxon>
        <taxon>Lyophyllaceae</taxon>
        <taxon>Lyophyllum</taxon>
    </lineage>
</organism>
<protein>
    <submittedName>
        <fullName evidence="1">Uncharacterized protein</fullName>
    </submittedName>
</protein>
<dbReference type="Proteomes" id="UP001063166">
    <property type="component" value="Unassembled WGS sequence"/>
</dbReference>
<evidence type="ECO:0000313" key="1">
    <source>
        <dbReference type="EMBL" id="GLB44842.1"/>
    </source>
</evidence>
<evidence type="ECO:0000313" key="3">
    <source>
        <dbReference type="Proteomes" id="UP001063166"/>
    </source>
</evidence>
<reference evidence="1" key="1">
    <citation type="submission" date="2022-07" db="EMBL/GenBank/DDBJ databases">
        <title>The genome of Lyophyllum shimeji provides insight into the initial evolution of ectomycorrhizal fungal genome.</title>
        <authorList>
            <person name="Kobayashi Y."/>
            <person name="Shibata T."/>
            <person name="Hirakawa H."/>
            <person name="Shigenobu S."/>
            <person name="Nishiyama T."/>
            <person name="Yamada A."/>
            <person name="Hasebe M."/>
            <person name="Kawaguchi M."/>
        </authorList>
    </citation>
    <scope>NUCLEOTIDE SEQUENCE</scope>
    <source>
        <strain evidence="1">AT787</strain>
    </source>
</reference>
<evidence type="ECO:0000313" key="2">
    <source>
        <dbReference type="EMBL" id="GLB44851.1"/>
    </source>
</evidence>
<sequence length="80" mass="8938">MSGAVNKVVVKNLGRLTRLDLKAEQERRHAYLKHGLRNLYSYGSLARGQKVRAHSLPASPLVQAHEVALKLKEHILCEGL</sequence>
<dbReference type="EMBL" id="BRPK01000018">
    <property type="protein sequence ID" value="GLB44851.1"/>
    <property type="molecule type" value="Genomic_DNA"/>
</dbReference>
<keyword evidence="3" id="KW-1185">Reference proteome</keyword>
<gene>
    <name evidence="1" type="ORF">LshimejAT787_1801790</name>
    <name evidence="2" type="ORF">LshimejAT787_1801880</name>
</gene>
<dbReference type="OrthoDB" id="3258820at2759"/>
<dbReference type="EMBL" id="BRPK01000018">
    <property type="protein sequence ID" value="GLB44842.1"/>
    <property type="molecule type" value="Genomic_DNA"/>
</dbReference>